<reference evidence="2 3" key="1">
    <citation type="submission" date="2019-12" db="EMBL/GenBank/DDBJ databases">
        <authorList>
            <person name="Alioto T."/>
            <person name="Alioto T."/>
            <person name="Gomez Garrido J."/>
        </authorList>
    </citation>
    <scope>NUCLEOTIDE SEQUENCE [LARGE SCALE GENOMIC DNA]</scope>
</reference>
<proteinExistence type="predicted"/>
<feature type="compositionally biased region" description="Pro residues" evidence="1">
    <location>
        <begin position="21"/>
        <end position="44"/>
    </location>
</feature>
<feature type="region of interest" description="Disordered" evidence="1">
    <location>
        <begin position="1"/>
        <end position="76"/>
    </location>
</feature>
<dbReference type="Proteomes" id="UP000594638">
    <property type="component" value="Unassembled WGS sequence"/>
</dbReference>
<gene>
    <name evidence="2" type="ORF">OLEA9_A036613</name>
</gene>
<protein>
    <submittedName>
        <fullName evidence="2">Uncharacterized protein</fullName>
    </submittedName>
</protein>
<dbReference type="EMBL" id="CACTIH010009063">
    <property type="protein sequence ID" value="CAA3022028.1"/>
    <property type="molecule type" value="Genomic_DNA"/>
</dbReference>
<organism evidence="2 3">
    <name type="scientific">Olea europaea subsp. europaea</name>
    <dbReference type="NCBI Taxonomy" id="158383"/>
    <lineage>
        <taxon>Eukaryota</taxon>
        <taxon>Viridiplantae</taxon>
        <taxon>Streptophyta</taxon>
        <taxon>Embryophyta</taxon>
        <taxon>Tracheophyta</taxon>
        <taxon>Spermatophyta</taxon>
        <taxon>Magnoliopsida</taxon>
        <taxon>eudicotyledons</taxon>
        <taxon>Gunneridae</taxon>
        <taxon>Pentapetalae</taxon>
        <taxon>asterids</taxon>
        <taxon>lamiids</taxon>
        <taxon>Lamiales</taxon>
        <taxon>Oleaceae</taxon>
        <taxon>Oleeae</taxon>
        <taxon>Olea</taxon>
    </lineage>
</organism>
<keyword evidence="3" id="KW-1185">Reference proteome</keyword>
<evidence type="ECO:0000313" key="2">
    <source>
        <dbReference type="EMBL" id="CAA3022028.1"/>
    </source>
</evidence>
<sequence length="87" mass="9355">MSYQHVHQGPHPTPGYNRPPGDYPPPPPPPGYGYPPPPPPPGPPSYQGYFNNDYPPPLPPQQHTHQHENSSGCCSFLKGCADSVGSS</sequence>
<dbReference type="Gramene" id="OE9A036613T1">
    <property type="protein sequence ID" value="OE9A036613C1"/>
    <property type="gene ID" value="OE9A036613"/>
</dbReference>
<name>A0A8S0UVA2_OLEEU</name>
<comment type="caution">
    <text evidence="2">The sequence shown here is derived from an EMBL/GenBank/DDBJ whole genome shotgun (WGS) entry which is preliminary data.</text>
</comment>
<evidence type="ECO:0000256" key="1">
    <source>
        <dbReference type="SAM" id="MobiDB-lite"/>
    </source>
</evidence>
<accession>A0A8S0UVA2</accession>
<dbReference type="AlphaFoldDB" id="A0A8S0UVA2"/>
<evidence type="ECO:0000313" key="3">
    <source>
        <dbReference type="Proteomes" id="UP000594638"/>
    </source>
</evidence>